<feature type="signal peptide" evidence="2">
    <location>
        <begin position="1"/>
        <end position="18"/>
    </location>
</feature>
<accession>A0A1V9XQN6</accession>
<evidence type="ECO:0000256" key="2">
    <source>
        <dbReference type="SAM" id="SignalP"/>
    </source>
</evidence>
<feature type="region of interest" description="Disordered" evidence="1">
    <location>
        <begin position="100"/>
        <end position="122"/>
    </location>
</feature>
<dbReference type="AlphaFoldDB" id="A0A1V9XQN6"/>
<keyword evidence="4" id="KW-1185">Reference proteome</keyword>
<evidence type="ECO:0000313" key="4">
    <source>
        <dbReference type="Proteomes" id="UP000192247"/>
    </source>
</evidence>
<protein>
    <submittedName>
        <fullName evidence="3">Glutaminase kidney isoform</fullName>
    </submittedName>
</protein>
<feature type="region of interest" description="Disordered" evidence="1">
    <location>
        <begin position="35"/>
        <end position="69"/>
    </location>
</feature>
<feature type="compositionally biased region" description="Polar residues" evidence="1">
    <location>
        <begin position="43"/>
        <end position="57"/>
    </location>
</feature>
<gene>
    <name evidence="3" type="ORF">BIW11_08210</name>
</gene>
<dbReference type="InParanoid" id="A0A1V9XQN6"/>
<organism evidence="3 4">
    <name type="scientific">Tropilaelaps mercedesae</name>
    <dbReference type="NCBI Taxonomy" id="418985"/>
    <lineage>
        <taxon>Eukaryota</taxon>
        <taxon>Metazoa</taxon>
        <taxon>Ecdysozoa</taxon>
        <taxon>Arthropoda</taxon>
        <taxon>Chelicerata</taxon>
        <taxon>Arachnida</taxon>
        <taxon>Acari</taxon>
        <taxon>Parasitiformes</taxon>
        <taxon>Mesostigmata</taxon>
        <taxon>Gamasina</taxon>
        <taxon>Dermanyssoidea</taxon>
        <taxon>Laelapidae</taxon>
        <taxon>Tropilaelaps</taxon>
    </lineage>
</organism>
<name>A0A1V9XQN6_9ACAR</name>
<feature type="chain" id="PRO_5013026203" evidence="2">
    <location>
        <begin position="19"/>
        <end position="182"/>
    </location>
</feature>
<evidence type="ECO:0000256" key="1">
    <source>
        <dbReference type="SAM" id="MobiDB-lite"/>
    </source>
</evidence>
<keyword evidence="2" id="KW-0732">Signal</keyword>
<comment type="caution">
    <text evidence="3">The sequence shown here is derived from an EMBL/GenBank/DDBJ whole genome shotgun (WGS) entry which is preliminary data.</text>
</comment>
<evidence type="ECO:0000313" key="3">
    <source>
        <dbReference type="EMBL" id="OQR75771.1"/>
    </source>
</evidence>
<reference evidence="3 4" key="1">
    <citation type="journal article" date="2017" name="Gigascience">
        <title>Draft genome of the honey bee ectoparasitic mite, Tropilaelaps mercedesae, is shaped by the parasitic life history.</title>
        <authorList>
            <person name="Dong X."/>
            <person name="Armstrong S.D."/>
            <person name="Xia D."/>
            <person name="Makepeace B.L."/>
            <person name="Darby A.C."/>
            <person name="Kadowaki T."/>
        </authorList>
    </citation>
    <scope>NUCLEOTIDE SEQUENCE [LARGE SCALE GENOMIC DNA]</scope>
    <source>
        <strain evidence="3">Wuxi-XJTLU</strain>
    </source>
</reference>
<proteinExistence type="predicted"/>
<dbReference type="Proteomes" id="UP000192247">
    <property type="component" value="Unassembled WGS sequence"/>
</dbReference>
<sequence length="182" mass="20389">MHFFLLGEILTLVAICHLRRLLDVRRSLSLRPPLAQPRRHVHQTASQHTHVSLQQDQKATERKPTVASQHPISLSNDTTALSLGPQLLYPSRGKRFASWYNSHGPLQSQGQAPTQTPKHATSNPAVTASAIAASHNTFSYGRTQQLTRPFSHANRIFMPEEEFREGKAKALRGHYGDPFTGW</sequence>
<dbReference type="EMBL" id="MNPL01005819">
    <property type="protein sequence ID" value="OQR75771.1"/>
    <property type="molecule type" value="Genomic_DNA"/>
</dbReference>